<proteinExistence type="predicted"/>
<sequence length="63" mass="7177">MKNFSKVFEMKKRVKSGYVLYTQRVADRPCSRNGCPEIWVGQIPETFLTISGTVISGKGYNFL</sequence>
<dbReference type="EMBL" id="MF768985">
    <property type="protein sequence ID" value="ATU84127.1"/>
    <property type="molecule type" value="Genomic_DNA"/>
</dbReference>
<organism evidence="1">
    <name type="scientific">White spot syndrome virus</name>
    <dbReference type="NCBI Taxonomy" id="342409"/>
    <lineage>
        <taxon>Viruses</taxon>
        <taxon>Viruses incertae sedis</taxon>
        <taxon>Naldaviricetes</taxon>
        <taxon>Nimaviridae</taxon>
        <taxon>Whispovirus</taxon>
    </lineage>
</organism>
<dbReference type="Proteomes" id="UP000267516">
    <property type="component" value="Segment"/>
</dbReference>
<reference evidence="1" key="1">
    <citation type="journal article" date="2018" name="Aquaculture">
        <title>Complete genome sequence of a white spot syndrome virus associated with a disease incursion in Australia.</title>
        <authorList>
            <person name="Oakey J."/>
            <person name="Smith C.S."/>
        </authorList>
    </citation>
    <scope>NUCLEOTIDE SEQUENCE [LARGE SCALE GENOMIC DNA]</scope>
    <source>
        <strain evidence="1">WSSV-AU</strain>
    </source>
</reference>
<protein>
    <submittedName>
        <fullName evidence="1">ORF56</fullName>
    </submittedName>
</protein>
<name>A0A2D3I6U7_9VIRU</name>
<evidence type="ECO:0000313" key="1">
    <source>
        <dbReference type="EMBL" id="ATU84127.1"/>
    </source>
</evidence>
<accession>A0A2D3I6U7</accession>